<protein>
    <submittedName>
        <fullName evidence="5">Uncharacterized protein</fullName>
    </submittedName>
</protein>
<accession>A0A8S1RF38</accession>
<reference evidence="5" key="1">
    <citation type="submission" date="2021-01" db="EMBL/GenBank/DDBJ databases">
        <authorList>
            <consortium name="Genoscope - CEA"/>
            <person name="William W."/>
        </authorList>
    </citation>
    <scope>NUCLEOTIDE SEQUENCE</scope>
</reference>
<feature type="compositionally biased region" description="Polar residues" evidence="4">
    <location>
        <begin position="595"/>
        <end position="609"/>
    </location>
</feature>
<dbReference type="PROSITE" id="PS50297">
    <property type="entry name" value="ANK_REP_REGION"/>
    <property type="match status" value="2"/>
</dbReference>
<keyword evidence="6" id="KW-1185">Reference proteome</keyword>
<evidence type="ECO:0000256" key="1">
    <source>
        <dbReference type="ARBA" id="ARBA00022737"/>
    </source>
</evidence>
<dbReference type="AlphaFoldDB" id="A0A8S1RF38"/>
<dbReference type="OrthoDB" id="307642at2759"/>
<evidence type="ECO:0000256" key="3">
    <source>
        <dbReference type="PROSITE-ProRule" id="PRU00023"/>
    </source>
</evidence>
<evidence type="ECO:0000313" key="6">
    <source>
        <dbReference type="Proteomes" id="UP000692954"/>
    </source>
</evidence>
<feature type="repeat" description="ANK" evidence="3">
    <location>
        <begin position="783"/>
        <end position="809"/>
    </location>
</feature>
<feature type="repeat" description="ANK" evidence="3">
    <location>
        <begin position="750"/>
        <end position="782"/>
    </location>
</feature>
<keyword evidence="1" id="KW-0677">Repeat</keyword>
<dbReference type="PROSITE" id="PS50088">
    <property type="entry name" value="ANK_REPEAT"/>
    <property type="match status" value="2"/>
</dbReference>
<name>A0A8S1RF38_9CILI</name>
<evidence type="ECO:0000256" key="4">
    <source>
        <dbReference type="SAM" id="MobiDB-lite"/>
    </source>
</evidence>
<dbReference type="InterPro" id="IPR002110">
    <property type="entry name" value="Ankyrin_rpt"/>
</dbReference>
<dbReference type="PANTHER" id="PTHR24126">
    <property type="entry name" value="ANKYRIN REPEAT, PH AND SEC7 DOMAIN CONTAINING PROTEIN SECG-RELATED"/>
    <property type="match status" value="1"/>
</dbReference>
<dbReference type="PANTHER" id="PTHR24126:SF14">
    <property type="entry name" value="ANK_REP_REGION DOMAIN-CONTAINING PROTEIN"/>
    <property type="match status" value="1"/>
</dbReference>
<feature type="region of interest" description="Disordered" evidence="4">
    <location>
        <begin position="621"/>
        <end position="641"/>
    </location>
</feature>
<evidence type="ECO:0000313" key="5">
    <source>
        <dbReference type="EMBL" id="CAD8126568.1"/>
    </source>
</evidence>
<comment type="caution">
    <text evidence="5">The sequence shown here is derived from an EMBL/GenBank/DDBJ whole genome shotgun (WGS) entry which is preliminary data.</text>
</comment>
<evidence type="ECO:0000256" key="2">
    <source>
        <dbReference type="ARBA" id="ARBA00023043"/>
    </source>
</evidence>
<proteinExistence type="predicted"/>
<keyword evidence="2 3" id="KW-0040">ANK repeat</keyword>
<sequence>MKIKDHHKVKSIHTVQEVSNTKTFFIGRTTQRSFMKNTLPLLPIAQICQIQVPAPLSGRVVSRKLMKGISIKTLGSVGEDETQHQQSLFQLIVSPQFKNIISEEKQKKDEGNHFTLDGPVQFKIECKQKIFKQGMKIGNYLISKEDNVNIKIFLKKIRQIMTTSHIQHNDIHTNENSFLSDKFKTQMTSPRFTFTNHLSTIQYQNQPTSIQKAGSTIMLDPIEEKKEQLQPTTQINRRILTISVFNPENQVGVYSFSVPDYCVISEQHNEELQVFNDQPKHVLKSALQFITQQTKKNTSKFSKSIQKIIGITDQENLNEDVHQFYNLEKTSRFTKMYLQNKMSRIFTKLEENILMHFQLIQEKRSSISILKLCESQQSSRLQSCYTSPINIYSEQLSNPIFEVQVENQNFIFNEIYWFDYSFDDHSKYNIDSFNSDFTGYDIIECQSTLKITNFTSYLNFIISSLDGQAKNLMLQDENFTCDIKIIKDSENLNDDKQINRTVNSLYRYLKKKDHIKQVNVMMHRYNEILTGIFEDEHEIDNLINNYGFTEVDDQTNIQQPTNKINIKFTKPIKKKPSNHDQSPPSERSNQKHNSKIISPRNQTTINQNNTSKPLKQLLEATSSQTSVVHRRSDSPQEDTSIKETSNINTTQSNKMKVTQTMQNTTIPISQKEETVKPLVTKSQERRNAFILASMGKHALQMRTQITEAQRRQSIQTIEIIKLLIEEQKLCELEEVFSNNPNQAINERLKENNTYLILAAQTGNIEIVQFLLHRGAQINLQNNDGDTALHKAIAYHFYNVADILIAQGAQNLRNCQGLTPWQLNQ</sequence>
<organism evidence="5 6">
    <name type="scientific">Paramecium sonneborni</name>
    <dbReference type="NCBI Taxonomy" id="65129"/>
    <lineage>
        <taxon>Eukaryota</taxon>
        <taxon>Sar</taxon>
        <taxon>Alveolata</taxon>
        <taxon>Ciliophora</taxon>
        <taxon>Intramacronucleata</taxon>
        <taxon>Oligohymenophorea</taxon>
        <taxon>Peniculida</taxon>
        <taxon>Parameciidae</taxon>
        <taxon>Paramecium</taxon>
    </lineage>
</organism>
<dbReference type="Pfam" id="PF12796">
    <property type="entry name" value="Ank_2"/>
    <property type="match status" value="1"/>
</dbReference>
<gene>
    <name evidence="5" type="ORF">PSON_ATCC_30995.1.T1680069</name>
</gene>
<dbReference type="EMBL" id="CAJJDN010000168">
    <property type="protein sequence ID" value="CAD8126568.1"/>
    <property type="molecule type" value="Genomic_DNA"/>
</dbReference>
<dbReference type="SMART" id="SM00248">
    <property type="entry name" value="ANK"/>
    <property type="match status" value="2"/>
</dbReference>
<feature type="region of interest" description="Disordered" evidence="4">
    <location>
        <begin position="557"/>
        <end position="609"/>
    </location>
</feature>
<dbReference type="Proteomes" id="UP000692954">
    <property type="component" value="Unassembled WGS sequence"/>
</dbReference>